<protein>
    <recommendedName>
        <fullName evidence="3">Fur-regulated basic protein FbpA</fullName>
    </recommendedName>
</protein>
<dbReference type="RefSeq" id="WP_001992992.1">
    <property type="nucleotide sequence ID" value="NZ_CP040880.1"/>
</dbReference>
<comment type="caution">
    <text evidence="1">The sequence shown here is derived from an EMBL/GenBank/DDBJ whole genome shotgun (WGS) entry which is preliminary data.</text>
</comment>
<evidence type="ECO:0008006" key="3">
    <source>
        <dbReference type="Google" id="ProtNLM"/>
    </source>
</evidence>
<sequence length="44" mass="5368">MKRKIKKLTEEKKQLREQLKIAYADIYKKNLEYEGELCPPLFCH</sequence>
<organism evidence="1 2">
    <name type="scientific">Bacillus paranthracis</name>
    <dbReference type="NCBI Taxonomy" id="2026186"/>
    <lineage>
        <taxon>Bacteria</taxon>
        <taxon>Bacillati</taxon>
        <taxon>Bacillota</taxon>
        <taxon>Bacilli</taxon>
        <taxon>Bacillales</taxon>
        <taxon>Bacillaceae</taxon>
        <taxon>Bacillus</taxon>
        <taxon>Bacillus cereus group</taxon>
    </lineage>
</organism>
<evidence type="ECO:0000313" key="1">
    <source>
        <dbReference type="EMBL" id="MDG0944832.1"/>
    </source>
</evidence>
<reference evidence="1 2" key="1">
    <citation type="submission" date="2023-03" db="EMBL/GenBank/DDBJ databases">
        <title>Genetic diversity of Bacillus cereus sensu lato isolates from Slovenia.</title>
        <authorList>
            <person name="Abdelli M."/>
        </authorList>
    </citation>
    <scope>NUCLEOTIDE SEQUENCE [LARGE SCALE GENOMIC DNA]</scope>
    <source>
        <strain evidence="1 2">SIBC61B</strain>
    </source>
</reference>
<dbReference type="EMBL" id="JARPRV010000034">
    <property type="protein sequence ID" value="MDG0944832.1"/>
    <property type="molecule type" value="Genomic_DNA"/>
</dbReference>
<proteinExistence type="predicted"/>
<name>A0ABT6E316_9BACI</name>
<gene>
    <name evidence="1" type="ORF">P6U22_27240</name>
</gene>
<evidence type="ECO:0000313" key="2">
    <source>
        <dbReference type="Proteomes" id="UP001221338"/>
    </source>
</evidence>
<dbReference type="Proteomes" id="UP001221338">
    <property type="component" value="Unassembled WGS sequence"/>
</dbReference>
<accession>A0ABT6E316</accession>
<keyword evidence="2" id="KW-1185">Reference proteome</keyword>